<feature type="region of interest" description="Disordered" evidence="10">
    <location>
        <begin position="4114"/>
        <end position="4142"/>
    </location>
</feature>
<dbReference type="InterPro" id="IPR002909">
    <property type="entry name" value="IPT_dom"/>
</dbReference>
<dbReference type="Pfam" id="PF01833">
    <property type="entry name" value="TIG"/>
    <property type="match status" value="6"/>
</dbReference>
<sequence length="4828" mass="511309">MGSSRLTIYGRNFGDYYTTSPAVFVGQYPCTIIGHYSSSEVVTCETSPGLVGTYIVTVVVGEDDPVSVWGFSYTGDYTPTLQAVVPSAGPPGSPVFLYGDYTWTLRYRDCVATDWGELGCVGSITFGDYLCRMDVDDENSAITFNSWDGYNRYGYSAYRVGCTLPAPDKTNTQPAIGTAGSVNATLRFEASMRGGNPSVLRESYEYDVDGKPYHFQLYAEVADISPSVGSMAGGTLVKISGRGFPTLELGLGDRINVSISGVPCAVINSTYDAVFCVTGPKPVTLPADATPIRGQYPGMRGVEYEFYNVTSGVNIWFSQLWRLNTTITINNTLGTGSYKGVVTDVWEDPEYPVPYHCSRMKAFFTAPRSGPYRFYMASDDFGQVNATWLQDGFEVKQMIINSTTWNYVNSYFQYTFQSSAPIYLAAKQRILLESAHCNQPAFGTQQLAVRMPVPEPRANSLAEVQTVTVTSSLTARQLLVKVLYGAGANTTAYFVNITSLDDSKLEDPTIGLELTFNGGSPTVVFPLTATSAAMDDIVEAAFGDRFTRSANNDLFGIRKIRSHGTLALQVGINALIGEEIGFDVTMARLVMVANSTLNTFNTNCTLARPGRFPSPPPPPPAPLPDVPVGMMVAVSASNPVPAVTPGGEFYLGLPNTDEPLLLSYFANVTEMRDAIYNQTGYYPSVSISSTWREGAYFAKVWTITFPTSALNNVPNIAVAPSETTPPGVLLTTEVRPAGATLSGSFKLAYGDYCESVAIGLTDSAETVKAKLGALPGMSTPYKVETSGSIWSGYTFRITFDVFGSPGDQPPLRVTDVSGLTGVSPTVTVTTDFDGSTDAFYAPIPTEFLTLAVAQPGSISLVVNGAPSACAHPSGICKFEYSEAATPRITGVSPTSLAFDDEVSLPLTITGTRFDAGALNVTVGTSVCNVTSFTATQIVCSIQDSAPAGIRTVNVNVAGLGDAAGAVSVSLETLFVTGTTPAPAVVASAGLSILNITGKGFDRVNCANNRVFIDGLRCGVLACGRTFATVLYPGNGGSDVAAAPIKAQVFELGRVIDEDAPASPTIRVLGSAPTIMGVTSPMTMPASGGDVTVSLSWAGFTNVVAMYMVPEIEDPTNFTASSNAYKGRLQCLSVTVADGGVTCRSPSLKVGEYHVMVVLNTGVQLLSSETILFDMAITSITPNAGSIGGGTVVTITGYGFSSIPAENVVFITVPVSSTFLNGIIQCRTLSATVTKLTCVTLPHLATNADADDPFARKVMPVATLPNPVNVFICDQSYNLTILLEYCSTLTGTARARLALEDGATATFAYSTVLTPSIDGISPSNGAEDTVVEITGTYLDDVATVQLLQGGVVRGTTADVNASSNSVSVVMPDLPTGVYTMVLRKANGEGSVDPYSDGVFTYTPIILAMSSHAGSVVGGRPLTLTIGGSGLAVGSASPGGNATSGNNTAAAGNATALNSVSIGGLPCPVVAVHDRNSLTCIPSGMNGYVLAEYWNLGTSTQTLPDLQLFDNPVLSRLEKGINFNWGTSSPLPGAVQADYFGARFTFYLQNAANEAVAFYLRSDDRARLYVDDEFIGNQWTSLSTNLSPGVHKIMVTYVEWTGYAYLQLQVSYMQDNGYMSSWASPEWQKMSAVPPGRALPVKLTVNGVEAQMDCPATTVALKPPYLPAVSYEPATVNLPGDVCTYVYATQLTPTLVSLKPMALGGVTTPVFTAPNANISIYGQLLLNPSLPATPQLNITIGNQSCIISDVSTYVYNATLNTTRVNCTLPPLPVGTWPISILVDNVGLTRPPASITTDLPVVTYTVQINSITSPPSTAGTSQCHFSMFGGGTLGVSGYGLPRGVLDNTTGRAFTPVWEQSSTCNTAGENTPPCLAAKATLGLVSYPQNMTLNPLSSDGQNATIRLSRFRVSNPELYAGVASARASVRYRARVTYLYPNSPQFEQAPNADPLWFCGSRTPALSAISPASVAPDAGVSAPVLLTLTWTLTGVGSSIGLIATAPTDRSNATVDLEVGNVSRPCVNATVTTSTLTTSSYTETLRCYLPSYLPAASYTLWICIQPFGCGLSPAYTVPLTVNTATPLVGSSAGGILVTLSGNGFDTNVSRVAVRFGSSPCNVTSSDGKILTCVTTGLDAKPASPVTAPLSIIPTTGADEVTLPAFTFTFDPALETTVASITPARGSTEGGTPVTITGLGFAIGVATTVTIGQTPCSSVVVVSSTSITCTTGKPPSDVLRSPLPVTVFQEGRGNGRGSVNYQYIDLWSRNSTWGGGPLPGFEDSVVIPAGITVLLDMSPPKLFIVVLQGNLIFDETQPYINLQAHYILVMGGNFTIGSAAKPFPGRANITMHGPPHSRDLPMYGAKALAVRQGVVTFFGQPKLPHYTTLNSTVDPGATSITVNGAVNWQVGDRIVIASSSFYANEVSEATLTAIDTSSKPGCSVLSLDTPTKYVHLGEIHSQPGVAVPLDMRTEVAVLTRNILLTGDWNSAKTMYGVQVMVNSPRTQPRALIRFDNMEVAQSGQAFRLGRYSIHWHMHGDVNYQSWVRGCSIHHTYNRATTIHGTHRVLYQNNVAYNVMGHAFFLEDGIESGNIIEGNLGIYTRTSDALLNTDTTPATFWITNPNNTVRHNRAAGSLGGYGFWYRMLDNPEGPSFTTTICPKFTPLVEFSNNTAHSNMFYGLRIHPEYYPRNTPCNGFSSPFAQQPAVFNGLTAYKNGMKGAVGTQLGLVQWTNFVAGDNGGGPKAHIVNGKDHGGQLEMSWITDDRNRYDVALTEMASIANTTVYTRTSTGNRGNAGAWPSGRRIAGIITQSPVLGDSKHSALMSLVNVTFVDYTASSGMTALEHCGKCKTFQGGATTFTANISFVNSDGSKPVLSFWSWGHQGIFLDTDGTLLNSQTLPASLVPGPSAGWSLGPGATWHSAVESELFDPEECVYVRGAVTSNNGAFCSPALTFRRVMLNQHGPEALFYNDLRLTSLKTNRTSIVHFTNYNELGYQFTVATGRDYWVHWAKGFRLDPEAYRLHKMDLMDGTNLVYVSSKYIQVKDHFKVNSAFVNSTALPPPLPSTPHGSYFYDKNLTRNTWWWGNYTYNDTKFTMLAAGRYDSALYVRAYDCPDQGCEEQNVPPEVVDVQTGTFLWSNVSTWANRDGGKPVAGDNVTIPFGWDLILDESPPALGRLFIQGSVRFDPTKDVNLTATYIVVTGRGVLRAGSASVPHPTSATIKLVGGRATPDLAIDNSLNLGSKVLAAIRGGTIDLYGREVGQRWIRLNAAAKAGDTSITVSDPNHGWRVGDKILVTSTTFNVWQSEMRRITEVRNNGSVLALDSPLQHPHGATVKAYSGGPTVDMRAEVGLISSNIVIAPENGAGAYGDGSEYFGARVVVSGSSIGRLSNIAMEYCGQAGFTDRACVLFDRLGSITITTNDTSTGVTTTTRTPNPSVLRRSALLWGLNSNVRVAGTAGATDPATVSENVLYESYDNHGVEVLSTGNVIKSNLVVGTIKDMVGKATMDILMPSGFKIWSASNWVENNIAAGSERYGFTYYGPPCSEPFLTGSFLNNTAHSCLAGMWLQSSNEAMAEGCTALRNFTTYMNWDFGIISTRGLPTNLVMENVNVLDTKHSGVTVFGMSGFTTKNSFVWRGGLLVGQSSDDTCKACTRMSDAGCHKKLSRQSYNQGEPFSPALGLQSAMFALGWAVGPEKKPYDKPMGYSVVHGYFNISGVTLADFYGPTGCGGGSAGTYALANHPMAPEAFYPHFFSRMNVINVASGPAQGMFFHTPPDPGWRNEADCGEAVYTREDGTEIPLNCAGPAHAHWRDLDGSLIAGGDPSGAGTIAGIFTQPRVFPMDQGSPVLPGACTYSSVYDSYRCGVGSTTFLLDERLKPKPIPPAGIWGDPQHFVLESRDGDSEDRNFGPVFFNVEDRNFGPVFFNVSGSIDLVTAAMDHGWCFAYTCQKRLSTFWTYLPSFQTVRVNFTGTPSQNFRLWYPYADAKAELVLVINMLYTLNRRFVWLAPGNGPVSGRIPPETKPVAVGDGTGHGAHYWDQDNSLLYVKILGGKSLEIRTENAIMITQSFSLTVDQFYNTGPLFLTNLASAMGIDPSRIYIAKIVPGSATLTTAVGPSWDKIGPIPEPQLSGAFDGSDGASAPPPPPPSPYSSTLSVSDLLSVITAYTTVMNNPDSLGIDGLKPLGPVSVDLGALNQQDPLFAQQLAAAAAQLGITSSGKGETTPDPPPPPAAAAPPPSPPPATTVSPAVDSPPPASSTASPSPIENPQETPGPVVIIPGIPGGDPVIVGVPERLSPPPSPPGGANGNGRGVNGAMIGGLVAAVVGALVIGGVVAAAIVMRKRRRSQVETRPALPSFAENAVVPAPLSPAAAAAAGGSEATPRTPREGFSVTNPAYEPPREQERSQHRDNSDSGDGTEGRESGSDRQDPAHRAAGGSAPGTRPGSGTNTPRRASALAAGSSGPSVPELLRPLVSTSKHPHHKPLVDGGHKSIRPEVYKHKRVKVPAALGREREDSEDQAGSLRNMAGRLESMTASTRNIAGRANSITYVPSVQPGRPEDWEAEDSDVERLVMPTERIFKSVTAMGEHRPGHGRPSRAGTAGVDLTALPPAERRVHLAPIDRPNPSTGGAQEGAAAGDASGPEISPVIDAGMAAPDAAAATAPDSAAVPVQEIALASEEAGGAATSTPVARTFDTQESFRPRSRAVSRAASRAPSATAAGIGSSALVTAGHDEYTGEEPGPELEEEPRRLPGPAPEERPVPAAPRPTMMLPGGMLEFAATPSLLRSDVAALLLSAGDGAQGFAALEEILQEAQQQQQAGTPQARSPAGLFSESMRRREQAE</sequence>
<dbReference type="Pfam" id="PF24606">
    <property type="entry name" value="CEMIP_beta-hel"/>
    <property type="match status" value="1"/>
</dbReference>
<feature type="region of interest" description="Disordered" evidence="10">
    <location>
        <begin position="4569"/>
        <end position="4637"/>
    </location>
</feature>
<dbReference type="PANTHER" id="PTHR46769:SF2">
    <property type="entry name" value="FIBROCYSTIN-L ISOFORM 2 PRECURSOR-RELATED"/>
    <property type="match status" value="1"/>
</dbReference>
<keyword evidence="4" id="KW-1003">Cell membrane</keyword>
<evidence type="ECO:0008006" key="16">
    <source>
        <dbReference type="Google" id="ProtNLM"/>
    </source>
</evidence>
<keyword evidence="11" id="KW-0812">Transmembrane</keyword>
<dbReference type="InterPro" id="IPR055401">
    <property type="entry name" value="CEMIP_beta-hel_dom"/>
</dbReference>
<dbReference type="InterPro" id="IPR006626">
    <property type="entry name" value="PbH1"/>
</dbReference>
<evidence type="ECO:0000256" key="9">
    <source>
        <dbReference type="ARBA" id="ARBA00023273"/>
    </source>
</evidence>
<dbReference type="SUPFAM" id="SSF56988">
    <property type="entry name" value="Anthrax protective antigen"/>
    <property type="match status" value="1"/>
</dbReference>
<dbReference type="Gene3D" id="3.90.182.10">
    <property type="entry name" value="Toxin - Anthrax Protective Antigen,domain 1"/>
    <property type="match status" value="1"/>
</dbReference>
<evidence type="ECO:0000256" key="1">
    <source>
        <dbReference type="ARBA" id="ARBA00004167"/>
    </source>
</evidence>
<evidence type="ECO:0000256" key="7">
    <source>
        <dbReference type="ARBA" id="ARBA00022989"/>
    </source>
</evidence>
<evidence type="ECO:0000256" key="5">
    <source>
        <dbReference type="ARBA" id="ARBA00022729"/>
    </source>
</evidence>
<comment type="subcellular location">
    <subcellularLocation>
        <location evidence="2">Cell membrane</location>
    </subcellularLocation>
    <subcellularLocation>
        <location evidence="3">Cell projection</location>
    </subcellularLocation>
    <subcellularLocation>
        <location evidence="1">Membrane</location>
        <topology evidence="1">Single-pass membrane protein</topology>
    </subcellularLocation>
</comment>
<keyword evidence="7 11" id="KW-1133">Transmembrane helix</keyword>
<dbReference type="Proteomes" id="UP000075714">
    <property type="component" value="Unassembled WGS sequence"/>
</dbReference>
<organism evidence="14 15">
    <name type="scientific">Gonium pectorale</name>
    <name type="common">Green alga</name>
    <dbReference type="NCBI Taxonomy" id="33097"/>
    <lineage>
        <taxon>Eukaryota</taxon>
        <taxon>Viridiplantae</taxon>
        <taxon>Chlorophyta</taxon>
        <taxon>core chlorophytes</taxon>
        <taxon>Chlorophyceae</taxon>
        <taxon>CS clade</taxon>
        <taxon>Chlamydomonadales</taxon>
        <taxon>Volvocaceae</taxon>
        <taxon>Gonium</taxon>
    </lineage>
</organism>
<dbReference type="GO" id="GO:0005886">
    <property type="term" value="C:plasma membrane"/>
    <property type="evidence" value="ECO:0007669"/>
    <property type="project" value="UniProtKB-SubCell"/>
</dbReference>
<dbReference type="Gene3D" id="2.60.40.10">
    <property type="entry name" value="Immunoglobulins"/>
    <property type="match status" value="7"/>
</dbReference>
<dbReference type="EMBL" id="LSYV01000005">
    <property type="protein sequence ID" value="KXZ54727.1"/>
    <property type="molecule type" value="Genomic_DNA"/>
</dbReference>
<evidence type="ECO:0000256" key="3">
    <source>
        <dbReference type="ARBA" id="ARBA00004316"/>
    </source>
</evidence>
<keyword evidence="15" id="KW-1185">Reference proteome</keyword>
<feature type="compositionally biased region" description="Low complexity" evidence="10">
    <location>
        <begin position="4438"/>
        <end position="4452"/>
    </location>
</feature>
<feature type="compositionally biased region" description="Basic and acidic residues" evidence="10">
    <location>
        <begin position="4471"/>
        <end position="4485"/>
    </location>
</feature>
<dbReference type="InterPro" id="IPR011050">
    <property type="entry name" value="Pectin_lyase_fold/virulence"/>
</dbReference>
<evidence type="ECO:0000313" key="15">
    <source>
        <dbReference type="Proteomes" id="UP000075714"/>
    </source>
</evidence>
<dbReference type="InterPro" id="IPR052387">
    <property type="entry name" value="Fibrocystin"/>
</dbReference>
<dbReference type="SUPFAM" id="SSF81296">
    <property type="entry name" value="E set domains"/>
    <property type="match status" value="7"/>
</dbReference>
<dbReference type="PANTHER" id="PTHR46769">
    <property type="entry name" value="POLYCYSTIC KIDNEY AND HEPATIC DISEASE 1 (AUTOSOMAL RECESSIVE)-LIKE 1"/>
    <property type="match status" value="1"/>
</dbReference>
<dbReference type="OrthoDB" id="530609at2759"/>
<protein>
    <recommendedName>
        <fullName evidence="16">Fibrocystin-L</fullName>
    </recommendedName>
</protein>
<comment type="caution">
    <text evidence="14">The sequence shown here is derived from an EMBL/GenBank/DDBJ whole genome shotgun (WGS) entry which is preliminary data.</text>
</comment>
<evidence type="ECO:0000259" key="13">
    <source>
        <dbReference type="PROSITE" id="PS51820"/>
    </source>
</evidence>
<dbReference type="SMART" id="SM01225">
    <property type="entry name" value="G8"/>
    <property type="match status" value="2"/>
</dbReference>
<feature type="region of interest" description="Disordered" evidence="10">
    <location>
        <begin position="4361"/>
        <end position="4508"/>
    </location>
</feature>
<feature type="domain" description="G8" evidence="12">
    <location>
        <begin position="3132"/>
        <end position="3260"/>
    </location>
</feature>
<evidence type="ECO:0000256" key="6">
    <source>
        <dbReference type="ARBA" id="ARBA00022737"/>
    </source>
</evidence>
<reference evidence="15" key="1">
    <citation type="journal article" date="2016" name="Nat. Commun.">
        <title>The Gonium pectorale genome demonstrates co-option of cell cycle regulation during the evolution of multicellularity.</title>
        <authorList>
            <person name="Hanschen E.R."/>
            <person name="Marriage T.N."/>
            <person name="Ferris P.J."/>
            <person name="Hamaji T."/>
            <person name="Toyoda A."/>
            <person name="Fujiyama A."/>
            <person name="Neme R."/>
            <person name="Noguchi H."/>
            <person name="Minakuchi Y."/>
            <person name="Suzuki M."/>
            <person name="Kawai-Toyooka H."/>
            <person name="Smith D.R."/>
            <person name="Sparks H."/>
            <person name="Anderson J."/>
            <person name="Bakaric R."/>
            <person name="Luria V."/>
            <person name="Karger A."/>
            <person name="Kirschner M.W."/>
            <person name="Durand P.M."/>
            <person name="Michod R.E."/>
            <person name="Nozaki H."/>
            <person name="Olson B.J."/>
        </authorList>
    </citation>
    <scope>NUCLEOTIDE SEQUENCE [LARGE SCALE GENOMIC DNA]</scope>
    <source>
        <strain evidence="15">NIES-2863</strain>
    </source>
</reference>
<dbReference type="InterPro" id="IPR037524">
    <property type="entry name" value="PA14/GLEYA"/>
</dbReference>
<gene>
    <name evidence="14" type="ORF">GPECTOR_4g796</name>
</gene>
<dbReference type="SMART" id="SM00710">
    <property type="entry name" value="PbH1"/>
    <property type="match status" value="9"/>
</dbReference>
<feature type="domain" description="PA14" evidence="13">
    <location>
        <begin position="1482"/>
        <end position="1643"/>
    </location>
</feature>
<feature type="compositionally biased region" description="Basic and acidic residues" evidence="10">
    <location>
        <begin position="4386"/>
        <end position="4419"/>
    </location>
</feature>
<feature type="region of interest" description="Disordered" evidence="10">
    <location>
        <begin position="4665"/>
        <end position="4754"/>
    </location>
</feature>
<dbReference type="Pfam" id="PF10162">
    <property type="entry name" value="G8"/>
    <property type="match status" value="2"/>
</dbReference>
<dbReference type="PROSITE" id="PS51484">
    <property type="entry name" value="G8"/>
    <property type="match status" value="2"/>
</dbReference>
<dbReference type="InterPro" id="IPR019316">
    <property type="entry name" value="G8_domain"/>
</dbReference>
<dbReference type="SUPFAM" id="SSF51126">
    <property type="entry name" value="Pectin lyase-like"/>
    <property type="match status" value="2"/>
</dbReference>
<keyword evidence="9" id="KW-0966">Cell projection</keyword>
<evidence type="ECO:0000256" key="4">
    <source>
        <dbReference type="ARBA" id="ARBA00022475"/>
    </source>
</evidence>
<evidence type="ECO:0000313" key="14">
    <source>
        <dbReference type="EMBL" id="KXZ54727.1"/>
    </source>
</evidence>
<name>A0A150GXV3_GONPE</name>
<evidence type="ECO:0000259" key="12">
    <source>
        <dbReference type="PROSITE" id="PS51484"/>
    </source>
</evidence>
<dbReference type="InterPro" id="IPR014756">
    <property type="entry name" value="Ig_E-set"/>
</dbReference>
<proteinExistence type="predicted"/>
<evidence type="ECO:0000256" key="2">
    <source>
        <dbReference type="ARBA" id="ARBA00004236"/>
    </source>
</evidence>
<feature type="compositionally biased region" description="Low complexity" evidence="10">
    <location>
        <begin position="4260"/>
        <end position="4282"/>
    </location>
</feature>
<accession>A0A150GXV3</accession>
<dbReference type="PROSITE" id="PS51820">
    <property type="entry name" value="PA14"/>
    <property type="match status" value="2"/>
</dbReference>
<feature type="region of interest" description="Disordered" evidence="10">
    <location>
        <begin position="4798"/>
        <end position="4828"/>
    </location>
</feature>
<dbReference type="InterPro" id="IPR013783">
    <property type="entry name" value="Ig-like_fold"/>
</dbReference>
<keyword evidence="11" id="KW-0472">Membrane</keyword>
<keyword evidence="8" id="KW-0325">Glycoprotein</keyword>
<feature type="compositionally biased region" description="Acidic residues" evidence="10">
    <location>
        <begin position="4722"/>
        <end position="4732"/>
    </location>
</feature>
<feature type="domain" description="PA14" evidence="13">
    <location>
        <begin position="297"/>
        <end position="465"/>
    </location>
</feature>
<feature type="region of interest" description="Disordered" evidence="10">
    <location>
        <begin position="4205"/>
        <end position="4295"/>
    </location>
</feature>
<evidence type="ECO:0000256" key="11">
    <source>
        <dbReference type="SAM" id="Phobius"/>
    </source>
</evidence>
<feature type="compositionally biased region" description="Low complexity" evidence="10">
    <location>
        <begin position="4691"/>
        <end position="4706"/>
    </location>
</feature>
<dbReference type="STRING" id="33097.A0A150GXV3"/>
<feature type="compositionally biased region" description="Polar residues" evidence="10">
    <location>
        <begin position="4671"/>
        <end position="4683"/>
    </location>
</feature>
<feature type="domain" description="G8" evidence="12">
    <location>
        <begin position="2261"/>
        <end position="2381"/>
    </location>
</feature>
<dbReference type="SMART" id="SM00429">
    <property type="entry name" value="IPT"/>
    <property type="match status" value="7"/>
</dbReference>
<dbReference type="GO" id="GO:0042995">
    <property type="term" value="C:cell projection"/>
    <property type="evidence" value="ECO:0007669"/>
    <property type="project" value="UniProtKB-SubCell"/>
</dbReference>
<feature type="region of interest" description="Disordered" evidence="10">
    <location>
        <begin position="4537"/>
        <end position="4556"/>
    </location>
</feature>
<evidence type="ECO:0000256" key="10">
    <source>
        <dbReference type="SAM" id="MobiDB-lite"/>
    </source>
</evidence>
<evidence type="ECO:0000256" key="8">
    <source>
        <dbReference type="ARBA" id="ARBA00023180"/>
    </source>
</evidence>
<keyword evidence="6" id="KW-0677">Repeat</keyword>
<feature type="compositionally biased region" description="Low complexity" evidence="10">
    <location>
        <begin position="4615"/>
        <end position="4628"/>
    </location>
</feature>
<keyword evidence="5" id="KW-0732">Signal</keyword>
<dbReference type="CDD" id="cd00603">
    <property type="entry name" value="IPT_PCSR"/>
    <property type="match status" value="5"/>
</dbReference>
<feature type="transmembrane region" description="Helical" evidence="11">
    <location>
        <begin position="4303"/>
        <end position="4327"/>
    </location>
</feature>
<feature type="compositionally biased region" description="Pro residues" evidence="10">
    <location>
        <begin position="4213"/>
        <end position="4231"/>
    </location>
</feature>